<name>A0A5E4QJG1_9NEOP</name>
<comment type="catalytic activity">
    <reaction evidence="12">
        <text>15-oxo-(5S,6R)-dihydroxy-(7E,9E,11Z)-eicosatrienoate + NADH + H(+) = (5S,6R,15S)-trihydroxy-(7E,9E,11Z)-eicosatrienoate + NAD(+)</text>
        <dbReference type="Rhea" id="RHEA:41596"/>
        <dbReference type="ChEBI" id="CHEBI:15378"/>
        <dbReference type="ChEBI" id="CHEBI:57540"/>
        <dbReference type="ChEBI" id="CHEBI:57945"/>
        <dbReference type="ChEBI" id="CHEBI:78325"/>
        <dbReference type="ChEBI" id="CHEBI:78329"/>
    </reaction>
    <physiologicalReaction direction="left-to-right" evidence="12">
        <dbReference type="Rhea" id="RHEA:41597"/>
    </physiologicalReaction>
</comment>
<evidence type="ECO:0000256" key="1">
    <source>
        <dbReference type="ARBA" id="ARBA00006484"/>
    </source>
</evidence>
<sequence length="565" mass="61160">MTAQWVAQDKVFLITGGASGLGAEYAKIFLQLRAKNVAILDIAEAVGKTFVASLNEKYPGKAMFIKCDVSKEDEIKTAFQQVLDANKRIDVIINNAGVGNDSLHQWRTASEVNWQGVVSFTLKGMEHMRKDKEGAGGTIINVSSIAALCKCAPFPIYGGAKLAVGYSSMEHMRKDKGGTGGTIINISSIAALCKYPIYPTYCGSKIAVLHFGQTLSVSMEHMRKDKGGTGGTIINISSISALCKYPAFPTYCGSKIAVLHFGQTLSNVAVLDIAEAVGKTFVASLNEKYPVKAMFIKCDVSKEDEIKTAFQQVLDANKRKDVIINNAGIFNDSPHLWRTASDVNWQGVVSFTLKGMEHMRKDKGGTGGTIINISSAAALLKCPSFPMYCGAKLAVLHFGQTLSVSKLIKSKRMTSKKNVAVLDIAEAVGKTYVASLNETYPGKAMFIKCDVSKEDEIKSAFQQVLDANKRIDVIINNAGMLNDSPHLWRTACDVNWQGSVSFTLKGMEHMRKDKGGAGGTIINISSAAALLKSPSFPMYCAAKLAVLHFSQTLSKLRHIVRPAHF</sequence>
<evidence type="ECO:0000256" key="19">
    <source>
        <dbReference type="ARBA" id="ARBA00048921"/>
    </source>
</evidence>
<dbReference type="PRINTS" id="PR00080">
    <property type="entry name" value="SDRFAMILY"/>
</dbReference>
<comment type="catalytic activity">
    <reaction evidence="17">
        <text>prostaglandin A1 + NAD(+) = 15-oxo-prostaglandin A1 + NADH + H(+)</text>
        <dbReference type="Rhea" id="RHEA:41263"/>
        <dbReference type="ChEBI" id="CHEBI:15378"/>
        <dbReference type="ChEBI" id="CHEBI:57398"/>
        <dbReference type="ChEBI" id="CHEBI:57540"/>
        <dbReference type="ChEBI" id="CHEBI:57945"/>
        <dbReference type="ChEBI" id="CHEBI:85072"/>
    </reaction>
    <physiologicalReaction direction="left-to-right" evidence="17">
        <dbReference type="Rhea" id="RHEA:41264"/>
    </physiologicalReaction>
</comment>
<evidence type="ECO:0000256" key="15">
    <source>
        <dbReference type="ARBA" id="ARBA00048393"/>
    </source>
</evidence>
<dbReference type="Proteomes" id="UP000324832">
    <property type="component" value="Unassembled WGS sequence"/>
</dbReference>
<comment type="catalytic activity">
    <reaction evidence="14">
        <text>resolvin D1 + NAD(+) = 17-oxoresolvin D1 + NADH + H(+)</text>
        <dbReference type="Rhea" id="RHEA:50128"/>
        <dbReference type="ChEBI" id="CHEBI:15378"/>
        <dbReference type="ChEBI" id="CHEBI:57540"/>
        <dbReference type="ChEBI" id="CHEBI:57945"/>
        <dbReference type="ChEBI" id="CHEBI:132079"/>
        <dbReference type="ChEBI" id="CHEBI:132081"/>
    </reaction>
    <physiologicalReaction direction="left-to-right" evidence="14">
        <dbReference type="Rhea" id="RHEA:50129"/>
    </physiologicalReaction>
</comment>
<evidence type="ECO:0000256" key="11">
    <source>
        <dbReference type="ARBA" id="ARBA00048008"/>
    </source>
</evidence>
<dbReference type="InterPro" id="IPR020904">
    <property type="entry name" value="Sc_DH/Rdtase_CS"/>
</dbReference>
<evidence type="ECO:0000256" key="21">
    <source>
        <dbReference type="ARBA" id="ARBA00049188"/>
    </source>
</evidence>
<comment type="catalytic activity">
    <reaction evidence="21">
        <text>resolvin E1 + NAD(+) = 18-oxo-resolvin E1 + NADH + H(+)</text>
        <dbReference type="Rhea" id="RHEA:49244"/>
        <dbReference type="ChEBI" id="CHEBI:15378"/>
        <dbReference type="ChEBI" id="CHEBI:57540"/>
        <dbReference type="ChEBI" id="CHEBI:57945"/>
        <dbReference type="ChEBI" id="CHEBI:91000"/>
        <dbReference type="ChEBI" id="CHEBI:91001"/>
    </reaction>
    <physiologicalReaction direction="left-to-right" evidence="21">
        <dbReference type="Rhea" id="RHEA:49245"/>
    </physiologicalReaction>
</comment>
<evidence type="ECO:0000256" key="5">
    <source>
        <dbReference type="ARBA" id="ARBA00040276"/>
    </source>
</evidence>
<accession>A0A5E4QJG1</accession>
<comment type="catalytic activity">
    <reaction evidence="10">
        <text>resolvin D1 + NAD(+) = 8-oxoresolvin D1 + NADH + H(+)</text>
        <dbReference type="Rhea" id="RHEA:50124"/>
        <dbReference type="ChEBI" id="CHEBI:15378"/>
        <dbReference type="ChEBI" id="CHEBI:57540"/>
        <dbReference type="ChEBI" id="CHEBI:57945"/>
        <dbReference type="ChEBI" id="CHEBI:132079"/>
        <dbReference type="ChEBI" id="CHEBI:132080"/>
    </reaction>
    <physiologicalReaction direction="left-to-right" evidence="10">
        <dbReference type="Rhea" id="RHEA:50125"/>
    </physiologicalReaction>
</comment>
<protein>
    <recommendedName>
        <fullName evidence="5">15-hydroxyprostaglandin dehydrogenase [NAD(+)]</fullName>
        <ecNumber evidence="3">1.1.1.141</ecNumber>
        <ecNumber evidence="4">1.1.1.232</ecNumber>
    </recommendedName>
    <alternativeName>
        <fullName evidence="7">Eicosanoid/docosanoid dehydrogenase [NAD(+)]</fullName>
    </alternativeName>
    <alternativeName>
        <fullName evidence="6">Prostaglandin dehydrogenase 1</fullName>
    </alternativeName>
</protein>
<comment type="catalytic activity">
    <reaction evidence="18">
        <text>prostaglandin E2 + NAD(+) = 15-oxoprostaglandin E2 + NADH + H(+)</text>
        <dbReference type="Rhea" id="RHEA:11876"/>
        <dbReference type="ChEBI" id="CHEBI:15378"/>
        <dbReference type="ChEBI" id="CHEBI:57400"/>
        <dbReference type="ChEBI" id="CHEBI:57540"/>
        <dbReference type="ChEBI" id="CHEBI:57945"/>
        <dbReference type="ChEBI" id="CHEBI:606564"/>
        <dbReference type="EC" id="1.1.1.141"/>
    </reaction>
    <physiologicalReaction direction="left-to-right" evidence="18">
        <dbReference type="Rhea" id="RHEA:11877"/>
    </physiologicalReaction>
</comment>
<evidence type="ECO:0000256" key="3">
    <source>
        <dbReference type="ARBA" id="ARBA00038968"/>
    </source>
</evidence>
<dbReference type="GO" id="GO:0005737">
    <property type="term" value="C:cytoplasm"/>
    <property type="evidence" value="ECO:0007669"/>
    <property type="project" value="TreeGrafter"/>
</dbReference>
<evidence type="ECO:0000256" key="20">
    <source>
        <dbReference type="ARBA" id="ARBA00049151"/>
    </source>
</evidence>
<gene>
    <name evidence="22" type="ORF">LSINAPIS_LOCUS8696</name>
</gene>
<dbReference type="SUPFAM" id="SSF51735">
    <property type="entry name" value="NAD(P)-binding Rossmann-fold domains"/>
    <property type="match status" value="5"/>
</dbReference>
<comment type="catalytic activity">
    <reaction evidence="9">
        <text>prostaglandin E1 + NAD(+) = 15-oxoprostaglandin E1 + NADH + H(+)</text>
        <dbReference type="Rhea" id="RHEA:16477"/>
        <dbReference type="ChEBI" id="CHEBI:15378"/>
        <dbReference type="ChEBI" id="CHEBI:57397"/>
        <dbReference type="ChEBI" id="CHEBI:57401"/>
        <dbReference type="ChEBI" id="CHEBI:57540"/>
        <dbReference type="ChEBI" id="CHEBI:57945"/>
    </reaction>
    <physiologicalReaction direction="left-to-right" evidence="9">
        <dbReference type="Rhea" id="RHEA:16478"/>
    </physiologicalReaction>
</comment>
<proteinExistence type="inferred from homology"/>
<comment type="catalytic activity">
    <reaction evidence="16">
        <text>lipoxin A4 + NAD(+) = 15-oxo-(5S,6R)-dihydroxy-(7E,9E,11Z,13E)-eicosatetraenoate + NADH + H(+)</text>
        <dbReference type="Rhea" id="RHEA:41572"/>
        <dbReference type="ChEBI" id="CHEBI:15378"/>
        <dbReference type="ChEBI" id="CHEBI:57540"/>
        <dbReference type="ChEBI" id="CHEBI:57945"/>
        <dbReference type="ChEBI" id="CHEBI:67026"/>
        <dbReference type="ChEBI" id="CHEBI:78311"/>
    </reaction>
    <physiologicalReaction direction="left-to-right" evidence="16">
        <dbReference type="Rhea" id="RHEA:41573"/>
    </physiologicalReaction>
</comment>
<evidence type="ECO:0000256" key="7">
    <source>
        <dbReference type="ARBA" id="ARBA00042026"/>
    </source>
</evidence>
<evidence type="ECO:0000256" key="6">
    <source>
        <dbReference type="ARBA" id="ARBA00041812"/>
    </source>
</evidence>
<dbReference type="AlphaFoldDB" id="A0A5E4QJG1"/>
<comment type="catalytic activity">
    <reaction evidence="13">
        <text>(11R)-hydroxy-(5Z,8Z,12E,14Z)-eicosatetraenoate + NAD(+) = 11-oxo-(5Z,8Z,12E,14Z)-eicosatetraenoate + NADH + H(+)</text>
        <dbReference type="Rhea" id="RHEA:48640"/>
        <dbReference type="ChEBI" id="CHEBI:15378"/>
        <dbReference type="ChEBI" id="CHEBI:57540"/>
        <dbReference type="ChEBI" id="CHEBI:57945"/>
        <dbReference type="ChEBI" id="CHEBI:78836"/>
        <dbReference type="ChEBI" id="CHEBI:90697"/>
    </reaction>
    <physiologicalReaction direction="left-to-right" evidence="13">
        <dbReference type="Rhea" id="RHEA:48641"/>
    </physiologicalReaction>
</comment>
<dbReference type="PANTHER" id="PTHR44229:SF4">
    <property type="entry name" value="15-HYDROXYPROSTAGLANDIN DEHYDROGENASE [NAD(+)]"/>
    <property type="match status" value="1"/>
</dbReference>
<dbReference type="PRINTS" id="PR00081">
    <property type="entry name" value="GDHRDH"/>
</dbReference>
<dbReference type="InterPro" id="IPR002347">
    <property type="entry name" value="SDR_fam"/>
</dbReference>
<dbReference type="PANTHER" id="PTHR44229">
    <property type="entry name" value="15-HYDROXYPROSTAGLANDIN DEHYDROGENASE [NAD(+)]"/>
    <property type="match status" value="1"/>
</dbReference>
<organism evidence="22 23">
    <name type="scientific">Leptidea sinapis</name>
    <dbReference type="NCBI Taxonomy" id="189913"/>
    <lineage>
        <taxon>Eukaryota</taxon>
        <taxon>Metazoa</taxon>
        <taxon>Ecdysozoa</taxon>
        <taxon>Arthropoda</taxon>
        <taxon>Hexapoda</taxon>
        <taxon>Insecta</taxon>
        <taxon>Pterygota</taxon>
        <taxon>Neoptera</taxon>
        <taxon>Endopterygota</taxon>
        <taxon>Lepidoptera</taxon>
        <taxon>Glossata</taxon>
        <taxon>Ditrysia</taxon>
        <taxon>Papilionoidea</taxon>
        <taxon>Pieridae</taxon>
        <taxon>Dismorphiinae</taxon>
        <taxon>Leptidea</taxon>
    </lineage>
</organism>
<evidence type="ECO:0000256" key="2">
    <source>
        <dbReference type="ARBA" id="ARBA00023002"/>
    </source>
</evidence>
<comment type="catalytic activity">
    <reaction evidence="19">
        <text>resolvin D2 + NAD(+) = 16-oxoresolvin D2 + NADH + H(+)</text>
        <dbReference type="Rhea" id="RHEA:53588"/>
        <dbReference type="ChEBI" id="CHEBI:15378"/>
        <dbReference type="ChEBI" id="CHEBI:57540"/>
        <dbReference type="ChEBI" id="CHEBI:57945"/>
        <dbReference type="ChEBI" id="CHEBI:133367"/>
        <dbReference type="ChEBI" id="CHEBI:137498"/>
    </reaction>
    <physiologicalReaction direction="left-to-right" evidence="19">
        <dbReference type="Rhea" id="RHEA:53589"/>
    </physiologicalReaction>
</comment>
<evidence type="ECO:0000256" key="10">
    <source>
        <dbReference type="ARBA" id="ARBA00047672"/>
    </source>
</evidence>
<dbReference type="EC" id="1.1.1.141" evidence="3"/>
<comment type="catalytic activity">
    <reaction evidence="20">
        <text>(15S)-hydroxy-(5Z,8Z,11Z,13E)-eicosatetraenoate + NAD(+) = 15-oxo-(5Z,8Z,11Z,13E)-eicosatetraenoate + NADH + H(+)</text>
        <dbReference type="Rhea" id="RHEA:23260"/>
        <dbReference type="ChEBI" id="CHEBI:15378"/>
        <dbReference type="ChEBI" id="CHEBI:57409"/>
        <dbReference type="ChEBI" id="CHEBI:57410"/>
        <dbReference type="ChEBI" id="CHEBI:57540"/>
        <dbReference type="ChEBI" id="CHEBI:57945"/>
        <dbReference type="EC" id="1.1.1.232"/>
    </reaction>
    <physiologicalReaction direction="left-to-right" evidence="20">
        <dbReference type="Rhea" id="RHEA:23261"/>
    </physiologicalReaction>
</comment>
<dbReference type="GO" id="GO:0047034">
    <property type="term" value="F:15-hydroxyicosatetraenoate dehydrogenase activity"/>
    <property type="evidence" value="ECO:0007669"/>
    <property type="project" value="UniProtKB-EC"/>
</dbReference>
<evidence type="ECO:0000256" key="13">
    <source>
        <dbReference type="ARBA" id="ARBA00048144"/>
    </source>
</evidence>
<comment type="catalytic activity">
    <reaction evidence="11">
        <text>14-hydroxy-(4Z,7Z,10Z,12E,16Z,19Z)-docosahexaenoate + NAD(+) = 14-oxo-(4Z,7Z,10Z,12E,16Z,19Z)-docosahexaenoate + NADH + H(+)</text>
        <dbReference type="Rhea" id="RHEA:48952"/>
        <dbReference type="ChEBI" id="CHEBI:15378"/>
        <dbReference type="ChEBI" id="CHEBI:57540"/>
        <dbReference type="ChEBI" id="CHEBI:57945"/>
        <dbReference type="ChEBI" id="CHEBI:90866"/>
        <dbReference type="ChEBI" id="CHEBI:90867"/>
    </reaction>
    <physiologicalReaction direction="left-to-right" evidence="11">
        <dbReference type="Rhea" id="RHEA:48953"/>
    </physiologicalReaction>
</comment>
<keyword evidence="2" id="KW-0560">Oxidoreductase</keyword>
<evidence type="ECO:0000256" key="16">
    <source>
        <dbReference type="ARBA" id="ARBA00048535"/>
    </source>
</evidence>
<reference evidence="22 23" key="1">
    <citation type="submission" date="2017-07" db="EMBL/GenBank/DDBJ databases">
        <authorList>
            <person name="Talla V."/>
            <person name="Backstrom N."/>
        </authorList>
    </citation>
    <scope>NUCLEOTIDE SEQUENCE [LARGE SCALE GENOMIC DNA]</scope>
</reference>
<dbReference type="EMBL" id="FZQP02003168">
    <property type="protein sequence ID" value="VVC97411.1"/>
    <property type="molecule type" value="Genomic_DNA"/>
</dbReference>
<evidence type="ECO:0000256" key="18">
    <source>
        <dbReference type="ARBA" id="ARBA00048739"/>
    </source>
</evidence>
<dbReference type="InterPro" id="IPR036291">
    <property type="entry name" value="NAD(P)-bd_dom_sf"/>
</dbReference>
<evidence type="ECO:0000256" key="14">
    <source>
        <dbReference type="ARBA" id="ARBA00048170"/>
    </source>
</evidence>
<evidence type="ECO:0000256" key="12">
    <source>
        <dbReference type="ARBA" id="ARBA00048140"/>
    </source>
</evidence>
<comment type="catalytic activity">
    <reaction evidence="15">
        <text>resolvin D2 + NAD(+) = 7-oxoresolvin D2 + NADH + H(+)</text>
        <dbReference type="Rhea" id="RHEA:53584"/>
        <dbReference type="ChEBI" id="CHEBI:15378"/>
        <dbReference type="ChEBI" id="CHEBI:57540"/>
        <dbReference type="ChEBI" id="CHEBI:57945"/>
        <dbReference type="ChEBI" id="CHEBI:133367"/>
        <dbReference type="ChEBI" id="CHEBI:137497"/>
    </reaction>
    <physiologicalReaction direction="left-to-right" evidence="15">
        <dbReference type="Rhea" id="RHEA:53585"/>
    </physiologicalReaction>
</comment>
<dbReference type="Pfam" id="PF00106">
    <property type="entry name" value="adh_short"/>
    <property type="match status" value="5"/>
</dbReference>
<dbReference type="PROSITE" id="PS00061">
    <property type="entry name" value="ADH_SHORT"/>
    <property type="match status" value="3"/>
</dbReference>
<evidence type="ECO:0000313" key="22">
    <source>
        <dbReference type="EMBL" id="VVC97411.1"/>
    </source>
</evidence>
<comment type="function">
    <text evidence="8">Catalyzes the NAD-dependent dehydrogenation (oxidation) of a broad array of hydroxylated polyunsaturated fatty acids (mainly eicosanoids and docosanoids, including prostaglandins, lipoxins and resolvins), yielding their corresponding keto (oxo) metabolites. Decreases the levels of the pro-proliferative prostaglandins such as prostaglandin E2 (whose activity is increased in cancer because of an increase in the expression of cyclooxygenase 2) and generates oxo-fatty acid products that can profoundly influence cell function by abrogating pro-inflammatory cytokine expression. Converts resolvins E1, D1 and D2 to their oxo products, which represents a mode of resolvin inactivation. Resolvin E1 plays important roles during the resolution phase of acute inflammation, while resolvins D1 and D2 have a unique role in obesity-induced adipose inflammation.</text>
</comment>
<keyword evidence="23" id="KW-1185">Reference proteome</keyword>
<evidence type="ECO:0000256" key="4">
    <source>
        <dbReference type="ARBA" id="ARBA00039060"/>
    </source>
</evidence>
<evidence type="ECO:0000256" key="9">
    <source>
        <dbReference type="ARBA" id="ARBA00047325"/>
    </source>
</evidence>
<evidence type="ECO:0000256" key="17">
    <source>
        <dbReference type="ARBA" id="ARBA00048611"/>
    </source>
</evidence>
<dbReference type="EC" id="1.1.1.232" evidence="4"/>
<comment type="similarity">
    <text evidence="1">Belongs to the short-chain dehydrogenases/reductases (SDR) family.</text>
</comment>
<evidence type="ECO:0000256" key="8">
    <source>
        <dbReference type="ARBA" id="ARBA00045705"/>
    </source>
</evidence>
<evidence type="ECO:0000313" key="23">
    <source>
        <dbReference type="Proteomes" id="UP000324832"/>
    </source>
</evidence>
<dbReference type="Gene3D" id="3.40.50.720">
    <property type="entry name" value="NAD(P)-binding Rossmann-like Domain"/>
    <property type="match status" value="5"/>
</dbReference>
<dbReference type="GO" id="GO:0016404">
    <property type="term" value="F:15-hydroxyprostaglandin dehydrogenase (NAD+) activity"/>
    <property type="evidence" value="ECO:0007669"/>
    <property type="project" value="UniProtKB-EC"/>
</dbReference>